<dbReference type="GO" id="GO:0006614">
    <property type="term" value="P:SRP-dependent cotranslational protein targeting to membrane"/>
    <property type="evidence" value="ECO:0007669"/>
    <property type="project" value="UniProtKB-UniRule"/>
</dbReference>
<dbReference type="InterPro" id="IPR009018">
    <property type="entry name" value="Signal_recog_particle_SRP9/14"/>
</dbReference>
<dbReference type="Pfam" id="PF02290">
    <property type="entry name" value="SRP14"/>
    <property type="match status" value="2"/>
</dbReference>
<keyword evidence="5 7" id="KW-0733">Signal recognition particle</keyword>
<proteinExistence type="inferred from homology"/>
<evidence type="ECO:0000256" key="8">
    <source>
        <dbReference type="SAM" id="MobiDB-lite"/>
    </source>
</evidence>
<dbReference type="PANTHER" id="PTHR12013">
    <property type="entry name" value="SIGNAL RECOGNITION PARTICLE 14 KD PROTEIN"/>
    <property type="match status" value="1"/>
</dbReference>
<evidence type="ECO:0000256" key="3">
    <source>
        <dbReference type="ARBA" id="ARBA00022490"/>
    </source>
</evidence>
<organism evidence="9 10">
    <name type="scientific">Orbilia blumenaviensis</name>
    <dbReference type="NCBI Taxonomy" id="1796055"/>
    <lineage>
        <taxon>Eukaryota</taxon>
        <taxon>Fungi</taxon>
        <taxon>Dikarya</taxon>
        <taxon>Ascomycota</taxon>
        <taxon>Pezizomycotina</taxon>
        <taxon>Orbiliomycetes</taxon>
        <taxon>Orbiliales</taxon>
        <taxon>Orbiliaceae</taxon>
        <taxon>Orbilia</taxon>
    </lineage>
</organism>
<comment type="similarity">
    <text evidence="2 7">Belongs to the SRP14 family.</text>
</comment>
<feature type="region of interest" description="Disordered" evidence="8">
    <location>
        <begin position="32"/>
        <end position="87"/>
    </location>
</feature>
<comment type="subcellular location">
    <subcellularLocation>
        <location evidence="1 7">Cytoplasm</location>
    </subcellularLocation>
</comment>
<keyword evidence="10" id="KW-1185">Reference proteome</keyword>
<comment type="function">
    <text evidence="7">Component of the signal recognition particle (SRP) complex, a ribonucleoprotein complex that mediates the cotranslational targeting of secretory and membrane proteins to the endoplasmic reticulum (ER).</text>
</comment>
<dbReference type="InterPro" id="IPR003210">
    <property type="entry name" value="Signal_recog_particle_SRP14"/>
</dbReference>
<dbReference type="Proteomes" id="UP001373714">
    <property type="component" value="Unassembled WGS sequence"/>
</dbReference>
<dbReference type="SUPFAM" id="SSF54762">
    <property type="entry name" value="Signal recognition particle alu RNA binding heterodimer, SRP9/14"/>
    <property type="match status" value="2"/>
</dbReference>
<feature type="region of interest" description="Disordered" evidence="8">
    <location>
        <begin position="100"/>
        <end position="119"/>
    </location>
</feature>
<comment type="subunit">
    <text evidence="7">Component of a fungal signal recognition particle (SRP) complex that consists of a 7SL RNA molecule (scR1) and at least six protein subunits: SRP72, SRP68, SRP54, SEC65, SRP21 and SRP14.</text>
</comment>
<gene>
    <name evidence="9" type="ORF">TWF730_004767</name>
</gene>
<keyword evidence="4 7" id="KW-0694">RNA-binding</keyword>
<dbReference type="GO" id="GO:0005786">
    <property type="term" value="C:signal recognition particle, endoplasmic reticulum targeting"/>
    <property type="evidence" value="ECO:0007669"/>
    <property type="project" value="UniProtKB-UniRule"/>
</dbReference>
<keyword evidence="3 7" id="KW-0963">Cytoplasm</keyword>
<name>A0AAV9U0J0_9PEZI</name>
<comment type="caution">
    <text evidence="9">The sequence shown here is derived from an EMBL/GenBank/DDBJ whole genome shotgun (WGS) entry which is preliminary data.</text>
</comment>
<evidence type="ECO:0000256" key="4">
    <source>
        <dbReference type="ARBA" id="ARBA00022884"/>
    </source>
</evidence>
<evidence type="ECO:0000256" key="5">
    <source>
        <dbReference type="ARBA" id="ARBA00023135"/>
    </source>
</evidence>
<keyword evidence="6 7" id="KW-0687">Ribonucleoprotein</keyword>
<feature type="compositionally biased region" description="Low complexity" evidence="8">
    <location>
        <begin position="100"/>
        <end position="109"/>
    </location>
</feature>
<dbReference type="Gene3D" id="3.30.720.10">
    <property type="entry name" value="Signal recognition particle alu RNA binding heterodimer, srp9/1"/>
    <property type="match status" value="1"/>
</dbReference>
<dbReference type="EMBL" id="JAVHNS010000019">
    <property type="protein sequence ID" value="KAK6330272.1"/>
    <property type="molecule type" value="Genomic_DNA"/>
</dbReference>
<evidence type="ECO:0000256" key="1">
    <source>
        <dbReference type="ARBA" id="ARBA00004496"/>
    </source>
</evidence>
<accession>A0AAV9U0J0</accession>
<evidence type="ECO:0000313" key="10">
    <source>
        <dbReference type="Proteomes" id="UP001373714"/>
    </source>
</evidence>
<dbReference type="GO" id="GO:0008312">
    <property type="term" value="F:7S RNA binding"/>
    <property type="evidence" value="ECO:0007669"/>
    <property type="project" value="UniProtKB-UniRule"/>
</dbReference>
<evidence type="ECO:0000256" key="6">
    <source>
        <dbReference type="ARBA" id="ARBA00023274"/>
    </source>
</evidence>
<evidence type="ECO:0000256" key="7">
    <source>
        <dbReference type="RuleBase" id="RU368100"/>
    </source>
</evidence>
<protein>
    <recommendedName>
        <fullName evidence="7">Signal recognition particle subunit SRP14</fullName>
    </recommendedName>
    <alternativeName>
        <fullName evidence="7">Signal recognition particle 14 kDa protein</fullName>
    </alternativeName>
</protein>
<evidence type="ECO:0000313" key="9">
    <source>
        <dbReference type="EMBL" id="KAK6330272.1"/>
    </source>
</evidence>
<evidence type="ECO:0000256" key="2">
    <source>
        <dbReference type="ARBA" id="ARBA00010349"/>
    </source>
</evidence>
<sequence length="184" mass="20071">MPQERLSNDEFFTKLSDLLVSKKDHGSVYLTQKRLSYDPSNPPPTKTLTRPSKVTKPTSSSTKKKAAPSSSSSTFTKTIHPQPTEADLKADLLSLLSGSTTTTTAAAGEESSDPTGPLPILIRATNGKSNDSRHDGKHIKLSTVVEPDQLEAFFTRYAEVCKQGLTGLKKKVRKNKKSKKAKKK</sequence>
<feature type="compositionally biased region" description="Low complexity" evidence="8">
    <location>
        <begin position="51"/>
        <end position="78"/>
    </location>
</feature>
<dbReference type="GO" id="GO:0030942">
    <property type="term" value="F:endoplasmic reticulum signal peptide binding"/>
    <property type="evidence" value="ECO:0007669"/>
    <property type="project" value="UniProtKB-UniRule"/>
</dbReference>
<reference evidence="9 10" key="1">
    <citation type="submission" date="2019-10" db="EMBL/GenBank/DDBJ databases">
        <authorList>
            <person name="Palmer J.M."/>
        </authorList>
    </citation>
    <scope>NUCLEOTIDE SEQUENCE [LARGE SCALE GENOMIC DNA]</scope>
    <source>
        <strain evidence="9 10">TWF730</strain>
    </source>
</reference>
<dbReference type="AlphaFoldDB" id="A0AAV9U0J0"/>